<dbReference type="Gene3D" id="3.40.109.10">
    <property type="entry name" value="NADH Oxidase"/>
    <property type="match status" value="1"/>
</dbReference>
<proteinExistence type="inferred from homology"/>
<sequence>MNPLKQPQTDHPIHPNLAARWSPCAMADREVSDADLLSLLEAARWAASSRNEQPWSYIVAKRSNAEEFGKVLSCLVDANQAWARHAGVLAIGCYATTHARNGEPNLAAPHDLGAASASLTFEATSRGLLVHQMIGIHPDRARELFAIPAGVEPLTAIAIGYEGDPNSLPEHQRQRDLAPRTRKPLSEFVFSGRWGDSAPL</sequence>
<dbReference type="SUPFAM" id="SSF55469">
    <property type="entry name" value="FMN-dependent nitroreductase-like"/>
    <property type="match status" value="1"/>
</dbReference>
<dbReference type="KEGG" id="lpav:PLANPX_5801"/>
<reference evidence="6" key="1">
    <citation type="submission" date="2019-10" db="EMBL/GenBank/DDBJ databases">
        <title>Lacipirellula parvula gen. nov., sp. nov., representing a lineage of planctomycetes widespread in freshwater anoxic habitats, and description of the family Lacipirellulaceae.</title>
        <authorList>
            <person name="Dedysh S.N."/>
            <person name="Kulichevskaya I.S."/>
            <person name="Beletsky A.V."/>
            <person name="Rakitin A.L."/>
            <person name="Mardanov A.V."/>
            <person name="Ivanova A.A."/>
            <person name="Saltykova V.X."/>
            <person name="Rijpstra W.I.C."/>
            <person name="Sinninghe Damste J.S."/>
            <person name="Ravin N.V."/>
        </authorList>
    </citation>
    <scope>NUCLEOTIDE SEQUENCE [LARGE SCALE GENOMIC DNA]</scope>
    <source>
        <strain evidence="6">PX69</strain>
    </source>
</reference>
<evidence type="ECO:0000256" key="2">
    <source>
        <dbReference type="ARBA" id="ARBA00023002"/>
    </source>
</evidence>
<dbReference type="Pfam" id="PF00881">
    <property type="entry name" value="Nitroreductase"/>
    <property type="match status" value="1"/>
</dbReference>
<dbReference type="CDD" id="cd02138">
    <property type="entry name" value="TdsD-like"/>
    <property type="match status" value="1"/>
</dbReference>
<dbReference type="InterPro" id="IPR029479">
    <property type="entry name" value="Nitroreductase"/>
</dbReference>
<dbReference type="AlphaFoldDB" id="A0A5K7XQY5"/>
<organism evidence="5 6">
    <name type="scientific">Lacipirellula parvula</name>
    <dbReference type="NCBI Taxonomy" id="2650471"/>
    <lineage>
        <taxon>Bacteria</taxon>
        <taxon>Pseudomonadati</taxon>
        <taxon>Planctomycetota</taxon>
        <taxon>Planctomycetia</taxon>
        <taxon>Pirellulales</taxon>
        <taxon>Lacipirellulaceae</taxon>
        <taxon>Lacipirellula</taxon>
    </lineage>
</organism>
<gene>
    <name evidence="5" type="ORF">PLANPX_5801</name>
</gene>
<evidence type="ECO:0000313" key="5">
    <source>
        <dbReference type="EMBL" id="BBO36189.1"/>
    </source>
</evidence>
<dbReference type="EMBL" id="AP021861">
    <property type="protein sequence ID" value="BBO36189.1"/>
    <property type="molecule type" value="Genomic_DNA"/>
</dbReference>
<comment type="similarity">
    <text evidence="1">Belongs to the nitroreductase family.</text>
</comment>
<dbReference type="GO" id="GO:0016491">
    <property type="term" value="F:oxidoreductase activity"/>
    <property type="evidence" value="ECO:0007669"/>
    <property type="project" value="UniProtKB-KW"/>
</dbReference>
<dbReference type="InterPro" id="IPR000415">
    <property type="entry name" value="Nitroreductase-like"/>
</dbReference>
<feature type="region of interest" description="Disordered" evidence="3">
    <location>
        <begin position="163"/>
        <end position="182"/>
    </location>
</feature>
<feature type="compositionally biased region" description="Basic and acidic residues" evidence="3">
    <location>
        <begin position="170"/>
        <end position="179"/>
    </location>
</feature>
<accession>A0A5K7XQY5</accession>
<keyword evidence="6" id="KW-1185">Reference proteome</keyword>
<evidence type="ECO:0000313" key="6">
    <source>
        <dbReference type="Proteomes" id="UP000326837"/>
    </source>
</evidence>
<evidence type="ECO:0000259" key="4">
    <source>
        <dbReference type="Pfam" id="PF00881"/>
    </source>
</evidence>
<dbReference type="Proteomes" id="UP000326837">
    <property type="component" value="Chromosome"/>
</dbReference>
<dbReference type="RefSeq" id="WP_172992327.1">
    <property type="nucleotide sequence ID" value="NZ_AP021861.1"/>
</dbReference>
<evidence type="ECO:0000256" key="3">
    <source>
        <dbReference type="SAM" id="MobiDB-lite"/>
    </source>
</evidence>
<name>A0A5K7XQY5_9BACT</name>
<dbReference type="PANTHER" id="PTHR43673">
    <property type="entry name" value="NAD(P)H NITROREDUCTASE YDGI-RELATED"/>
    <property type="match status" value="1"/>
</dbReference>
<dbReference type="PANTHER" id="PTHR43673:SF10">
    <property type="entry name" value="NADH DEHYDROGENASE_NAD(P)H NITROREDUCTASE XCC3605-RELATED"/>
    <property type="match status" value="1"/>
</dbReference>
<evidence type="ECO:0000256" key="1">
    <source>
        <dbReference type="ARBA" id="ARBA00007118"/>
    </source>
</evidence>
<keyword evidence="2" id="KW-0560">Oxidoreductase</keyword>
<protein>
    <recommendedName>
        <fullName evidence="4">Nitroreductase domain-containing protein</fullName>
    </recommendedName>
</protein>
<feature type="domain" description="Nitroreductase" evidence="4">
    <location>
        <begin position="26"/>
        <end position="161"/>
    </location>
</feature>